<feature type="transmembrane region" description="Helical" evidence="1">
    <location>
        <begin position="154"/>
        <end position="177"/>
    </location>
</feature>
<name>A0ABW9RRU9_9BACT</name>
<feature type="transmembrane region" description="Helical" evidence="1">
    <location>
        <begin position="224"/>
        <end position="243"/>
    </location>
</feature>
<evidence type="ECO:0000256" key="1">
    <source>
        <dbReference type="SAM" id="Phobius"/>
    </source>
</evidence>
<reference evidence="2 3" key="1">
    <citation type="submission" date="2019-02" db="EMBL/GenBank/DDBJ databases">
        <authorList>
            <person name="Goldberg S.R."/>
            <person name="Haltli B.A."/>
            <person name="Correa H."/>
            <person name="Russell K.G."/>
        </authorList>
    </citation>
    <scope>NUCLEOTIDE SEQUENCE [LARGE SCALE GENOMIC DNA]</scope>
    <source>
        <strain evidence="2 3">JCM 16186</strain>
    </source>
</reference>
<feature type="transmembrane region" description="Helical" evidence="1">
    <location>
        <begin position="7"/>
        <end position="27"/>
    </location>
</feature>
<feature type="transmembrane region" description="Helical" evidence="1">
    <location>
        <begin position="100"/>
        <end position="120"/>
    </location>
</feature>
<evidence type="ECO:0008006" key="4">
    <source>
        <dbReference type="Google" id="ProtNLM"/>
    </source>
</evidence>
<keyword evidence="1" id="KW-1133">Transmembrane helix</keyword>
<keyword evidence="1" id="KW-0472">Membrane</keyword>
<keyword evidence="1" id="KW-0812">Transmembrane</keyword>
<feature type="transmembrane region" description="Helical" evidence="1">
    <location>
        <begin position="74"/>
        <end position="94"/>
    </location>
</feature>
<proteinExistence type="predicted"/>
<gene>
    <name evidence="2" type="ORF">E1163_15975</name>
</gene>
<sequence length="270" mass="30473">MYRYFNILSLDVVAGVCVCSTFLGDFLGVNLHWGTVLLLGMCVWLIYTFDHLNDARNIPHEASTERHRFHQRNFNVLTMVCVMILLIAAFFVFIIPLQTLVWGVALSCLVLGYFLLLYLLKLKSSYHKEITIAVLYAGGVLLPAVSISDGTDTFQVIVVFIQFAMLAFTNLVAFAIYETDSDERDYSPSLVRILGVDRAIVLLKLIVVFQILLCLALLGINHFFVLELVLLLMVILLGSIVFYRQFFAKASLYRLVGDAVFVLPLFVLLV</sequence>
<evidence type="ECO:0000313" key="3">
    <source>
        <dbReference type="Proteomes" id="UP000798808"/>
    </source>
</evidence>
<feature type="transmembrane region" description="Helical" evidence="1">
    <location>
        <begin position="198"/>
        <end position="218"/>
    </location>
</feature>
<dbReference type="Proteomes" id="UP000798808">
    <property type="component" value="Unassembled WGS sequence"/>
</dbReference>
<organism evidence="2 3">
    <name type="scientific">Fulvivirga kasyanovii</name>
    <dbReference type="NCBI Taxonomy" id="396812"/>
    <lineage>
        <taxon>Bacteria</taxon>
        <taxon>Pseudomonadati</taxon>
        <taxon>Bacteroidota</taxon>
        <taxon>Cytophagia</taxon>
        <taxon>Cytophagales</taxon>
        <taxon>Fulvivirgaceae</taxon>
        <taxon>Fulvivirga</taxon>
    </lineage>
</organism>
<comment type="caution">
    <text evidence="2">The sequence shown here is derived from an EMBL/GenBank/DDBJ whole genome shotgun (WGS) entry which is preliminary data.</text>
</comment>
<protein>
    <recommendedName>
        <fullName evidence="4">Ubiquinone biosynthesis protein UbiA</fullName>
    </recommendedName>
</protein>
<feature type="transmembrane region" description="Helical" evidence="1">
    <location>
        <begin position="132"/>
        <end position="148"/>
    </location>
</feature>
<evidence type="ECO:0000313" key="2">
    <source>
        <dbReference type="EMBL" id="MTI26457.1"/>
    </source>
</evidence>
<dbReference type="RefSeq" id="WP_155173471.1">
    <property type="nucleotide sequence ID" value="NZ_BAAAFL010000012.1"/>
</dbReference>
<feature type="transmembrane region" description="Helical" evidence="1">
    <location>
        <begin position="252"/>
        <end position="269"/>
    </location>
</feature>
<keyword evidence="3" id="KW-1185">Reference proteome</keyword>
<dbReference type="EMBL" id="SMLW01000582">
    <property type="protein sequence ID" value="MTI26457.1"/>
    <property type="molecule type" value="Genomic_DNA"/>
</dbReference>
<accession>A0ABW9RRU9</accession>
<feature type="transmembrane region" description="Helical" evidence="1">
    <location>
        <begin position="33"/>
        <end position="53"/>
    </location>
</feature>